<dbReference type="GO" id="GO:0008146">
    <property type="term" value="F:sulfotransferase activity"/>
    <property type="evidence" value="ECO:0007669"/>
    <property type="project" value="InterPro"/>
</dbReference>
<evidence type="ECO:0000256" key="3">
    <source>
        <dbReference type="SAM" id="Phobius"/>
    </source>
</evidence>
<evidence type="ECO:0000256" key="2">
    <source>
        <dbReference type="ARBA" id="ARBA00022679"/>
    </source>
</evidence>
<dbReference type="PANTHER" id="PTHR11783">
    <property type="entry name" value="SULFOTRANSFERASE SULT"/>
    <property type="match status" value="1"/>
</dbReference>
<dbReference type="InterPro" id="IPR027417">
    <property type="entry name" value="P-loop_NTPase"/>
</dbReference>
<feature type="domain" description="Sulfotransferase" evidence="4">
    <location>
        <begin position="131"/>
        <end position="280"/>
    </location>
</feature>
<keyword evidence="3" id="KW-0472">Membrane</keyword>
<accession>A0A819SJ37</accession>
<sequence>MQFVLFPVRYSSNILIQHRFSLSSSKRNVFKSLFDHFQYARKAKQAAQQRGIDLSNLTAEQQIKFKPILRLKSAFRVVNVTMGLMAIIATSVWYKRRRKQIKSGKQIDDELKPIWMDLKYFKHKGAAIGNYLLPEQIVGKLNQVIYVYRNPKDVTVSLFHFLRSINIELTYSGPWNQFVQSFLIDEVYYAPWWRHLNDYHSLNDSIFCVAYEDLLTNFRPTVRRLAAYLGKEKELTEEQLDKLETWCSFESMKKNPKVNYNWFREWGFVNKSFSFLRKGKLFSIFISYEYHFKI</sequence>
<keyword evidence="2" id="KW-0808">Transferase</keyword>
<organism evidence="5 6">
    <name type="scientific">Rotaria magnacalcarata</name>
    <dbReference type="NCBI Taxonomy" id="392030"/>
    <lineage>
        <taxon>Eukaryota</taxon>
        <taxon>Metazoa</taxon>
        <taxon>Spiralia</taxon>
        <taxon>Gnathifera</taxon>
        <taxon>Rotifera</taxon>
        <taxon>Eurotatoria</taxon>
        <taxon>Bdelloidea</taxon>
        <taxon>Philodinida</taxon>
        <taxon>Philodinidae</taxon>
        <taxon>Rotaria</taxon>
    </lineage>
</organism>
<gene>
    <name evidence="5" type="ORF">OVN521_LOCUS18772</name>
</gene>
<comment type="similarity">
    <text evidence="1">Belongs to the sulfotransferase 1 family.</text>
</comment>
<evidence type="ECO:0000256" key="1">
    <source>
        <dbReference type="ARBA" id="ARBA00005771"/>
    </source>
</evidence>
<dbReference type="Pfam" id="PF00685">
    <property type="entry name" value="Sulfotransfer_1"/>
    <property type="match status" value="1"/>
</dbReference>
<name>A0A819SJ37_9BILA</name>
<feature type="transmembrane region" description="Helical" evidence="3">
    <location>
        <begin position="74"/>
        <end position="94"/>
    </location>
</feature>
<keyword evidence="3" id="KW-0812">Transmembrane</keyword>
<proteinExistence type="inferred from homology"/>
<keyword evidence="6" id="KW-1185">Reference proteome</keyword>
<dbReference type="InterPro" id="IPR000863">
    <property type="entry name" value="Sulfotransferase_dom"/>
</dbReference>
<protein>
    <recommendedName>
        <fullName evidence="4">Sulfotransferase domain-containing protein</fullName>
    </recommendedName>
</protein>
<dbReference type="Gene3D" id="3.40.50.300">
    <property type="entry name" value="P-loop containing nucleotide triphosphate hydrolases"/>
    <property type="match status" value="1"/>
</dbReference>
<reference evidence="5" key="1">
    <citation type="submission" date="2021-02" db="EMBL/GenBank/DDBJ databases">
        <authorList>
            <person name="Nowell W R."/>
        </authorList>
    </citation>
    <scope>NUCLEOTIDE SEQUENCE</scope>
</reference>
<evidence type="ECO:0000313" key="5">
    <source>
        <dbReference type="EMBL" id="CAF4063798.1"/>
    </source>
</evidence>
<dbReference type="SUPFAM" id="SSF52540">
    <property type="entry name" value="P-loop containing nucleoside triphosphate hydrolases"/>
    <property type="match status" value="1"/>
</dbReference>
<evidence type="ECO:0000313" key="6">
    <source>
        <dbReference type="Proteomes" id="UP000663866"/>
    </source>
</evidence>
<comment type="caution">
    <text evidence="5">The sequence shown here is derived from an EMBL/GenBank/DDBJ whole genome shotgun (WGS) entry which is preliminary data.</text>
</comment>
<dbReference type="Proteomes" id="UP000663866">
    <property type="component" value="Unassembled WGS sequence"/>
</dbReference>
<dbReference type="EMBL" id="CAJOBG010003450">
    <property type="protein sequence ID" value="CAF4063798.1"/>
    <property type="molecule type" value="Genomic_DNA"/>
</dbReference>
<dbReference type="AlphaFoldDB" id="A0A819SJ37"/>
<keyword evidence="3" id="KW-1133">Transmembrane helix</keyword>
<evidence type="ECO:0000259" key="4">
    <source>
        <dbReference type="Pfam" id="PF00685"/>
    </source>
</evidence>